<dbReference type="Gene3D" id="1.10.260.40">
    <property type="entry name" value="lambda repressor-like DNA-binding domains"/>
    <property type="match status" value="1"/>
</dbReference>
<reference evidence="2" key="2">
    <citation type="submission" date="2018-05" db="EMBL/GenBank/DDBJ databases">
        <authorList>
            <person name="Moura L."/>
            <person name="Setubal J.C."/>
        </authorList>
    </citation>
    <scope>NUCLEOTIDE SEQUENCE</scope>
    <source>
        <strain evidence="2">ZC4RG45</strain>
    </source>
</reference>
<evidence type="ECO:0000313" key="2">
    <source>
        <dbReference type="EMBL" id="MFO7191681.1"/>
    </source>
</evidence>
<gene>
    <name evidence="2" type="ORF">DIU77_005515</name>
    <name evidence="3" type="ORF">DIU77_08580</name>
</gene>
<accession>A0A2W4LAA1</accession>
<dbReference type="Proteomes" id="UP000249324">
    <property type="component" value="Unassembled WGS sequence"/>
</dbReference>
<reference evidence="3" key="1">
    <citation type="submission" date="2018-05" db="EMBL/GenBank/DDBJ databases">
        <authorList>
            <person name="Lanie J.A."/>
            <person name="Ng W.-L."/>
            <person name="Kazmierczak K.M."/>
            <person name="Andrzejewski T.M."/>
            <person name="Davidsen T.M."/>
            <person name="Wayne K.J."/>
            <person name="Tettelin H."/>
            <person name="Glass J.I."/>
            <person name="Rusch D."/>
            <person name="Podicherti R."/>
            <person name="Tsui H.-C.T."/>
            <person name="Winkler M.E."/>
        </authorList>
    </citation>
    <scope>NUCLEOTIDE SEQUENCE</scope>
    <source>
        <strain evidence="3">ZC4RG45</strain>
    </source>
</reference>
<dbReference type="SMART" id="SM00530">
    <property type="entry name" value="HTH_XRE"/>
    <property type="match status" value="1"/>
</dbReference>
<evidence type="ECO:0000313" key="4">
    <source>
        <dbReference type="Proteomes" id="UP000249324"/>
    </source>
</evidence>
<reference evidence="2 4" key="3">
    <citation type="journal article" date="2021" name="BMC Genomics">
        <title>Genome-resolved metagenome and metatranscriptome analyses of thermophilic composting reveal key bacterial players and their metabolic interactions.</title>
        <authorList>
            <person name="Braga L.P.P."/>
            <person name="Pereira R.V."/>
            <person name="Martins L.F."/>
            <person name="Moura L.M.S."/>
            <person name="Sanchez F.B."/>
            <person name="Patane J.S.L."/>
            <person name="da Silva A.M."/>
            <person name="Setubal J.C."/>
        </authorList>
    </citation>
    <scope>NUCLEOTIDE SEQUENCE [LARGE SCALE GENOMIC DNA]</scope>
    <source>
        <strain evidence="2">ZC4RG45</strain>
    </source>
</reference>
<sequence>MVETSPSFRRRRLGRRLRQLREKAGLTLDEAAKLLEKHRLALWRIENGQTKADVHLVRSMMDVYEVACSGTDA</sequence>
<dbReference type="AlphaFoldDB" id="A0A2W4LAA1"/>
<dbReference type="PROSITE" id="PS50943">
    <property type="entry name" value="HTH_CROC1"/>
    <property type="match status" value="1"/>
</dbReference>
<dbReference type="GO" id="GO:0003677">
    <property type="term" value="F:DNA binding"/>
    <property type="evidence" value="ECO:0007669"/>
    <property type="project" value="InterPro"/>
</dbReference>
<evidence type="ECO:0000313" key="3">
    <source>
        <dbReference type="EMBL" id="PZM97959.1"/>
    </source>
</evidence>
<reference evidence="2" key="4">
    <citation type="submission" date="2023-08" db="EMBL/GenBank/DDBJ databases">
        <authorList>
            <person name="Guima S.E.S."/>
            <person name="Martins L.F."/>
            <person name="Silva A.M."/>
            <person name="Setubal J.C."/>
        </authorList>
    </citation>
    <scope>NUCLEOTIDE SEQUENCE</scope>
    <source>
        <strain evidence="2">ZC4RG45</strain>
    </source>
</reference>
<dbReference type="EMBL" id="QGUI02000043">
    <property type="protein sequence ID" value="MFO7191681.1"/>
    <property type="molecule type" value="Genomic_DNA"/>
</dbReference>
<organism evidence="3">
    <name type="scientific">Thermocrispum agreste</name>
    <dbReference type="NCBI Taxonomy" id="37925"/>
    <lineage>
        <taxon>Bacteria</taxon>
        <taxon>Bacillati</taxon>
        <taxon>Actinomycetota</taxon>
        <taxon>Actinomycetes</taxon>
        <taxon>Pseudonocardiales</taxon>
        <taxon>Pseudonocardiaceae</taxon>
        <taxon>Thermocrispum</taxon>
    </lineage>
</organism>
<dbReference type="Pfam" id="PF13560">
    <property type="entry name" value="HTH_31"/>
    <property type="match status" value="1"/>
</dbReference>
<name>A0A2W4LAA1_9PSEU</name>
<comment type="caution">
    <text evidence="3">The sequence shown here is derived from an EMBL/GenBank/DDBJ whole genome shotgun (WGS) entry which is preliminary data.</text>
</comment>
<dbReference type="InterPro" id="IPR010982">
    <property type="entry name" value="Lambda_DNA-bd_dom_sf"/>
</dbReference>
<dbReference type="InterPro" id="IPR001387">
    <property type="entry name" value="Cro/C1-type_HTH"/>
</dbReference>
<dbReference type="SUPFAM" id="SSF47413">
    <property type="entry name" value="lambda repressor-like DNA-binding domains"/>
    <property type="match status" value="1"/>
</dbReference>
<dbReference type="CDD" id="cd00093">
    <property type="entry name" value="HTH_XRE"/>
    <property type="match status" value="1"/>
</dbReference>
<dbReference type="STRING" id="1111738.GCA_000427905_03751"/>
<dbReference type="EMBL" id="QGUI01000277">
    <property type="protein sequence ID" value="PZM97959.1"/>
    <property type="molecule type" value="Genomic_DNA"/>
</dbReference>
<evidence type="ECO:0000259" key="1">
    <source>
        <dbReference type="PROSITE" id="PS50943"/>
    </source>
</evidence>
<feature type="domain" description="HTH cro/C1-type" evidence="1">
    <location>
        <begin position="17"/>
        <end position="66"/>
    </location>
</feature>
<protein>
    <submittedName>
        <fullName evidence="2">Helix-turn-helix transcriptional regulator</fullName>
    </submittedName>
</protein>
<proteinExistence type="predicted"/>